<evidence type="ECO:0000313" key="3">
    <source>
        <dbReference type="EMBL" id="ORE19919.1"/>
    </source>
</evidence>
<evidence type="ECO:0000313" key="4">
    <source>
        <dbReference type="Proteomes" id="UP000242381"/>
    </source>
</evidence>
<evidence type="ECO:0000256" key="1">
    <source>
        <dbReference type="SAM" id="Phobius"/>
    </source>
</evidence>
<proteinExistence type="predicted"/>
<dbReference type="InterPro" id="IPR036866">
    <property type="entry name" value="RibonucZ/Hydroxyglut_hydro"/>
</dbReference>
<dbReference type="AlphaFoldDB" id="A0A0A1N5S6"/>
<protein>
    <submittedName>
        <fullName evidence="3">Metallo-hydrolase/oxidoreductase</fullName>
    </submittedName>
</protein>
<name>A0A0A1N5S6_RHIZD</name>
<dbReference type="EMBL" id="KV921302">
    <property type="protein sequence ID" value="ORE19919.1"/>
    <property type="molecule type" value="Genomic_DNA"/>
</dbReference>
<dbReference type="OMA" id="AYEPRWH"/>
<gene>
    <name evidence="3" type="ORF">BCV71DRAFT_213027</name>
</gene>
<dbReference type="VEuPathDB" id="FungiDB:BCV72DRAFT_107766"/>
<keyword evidence="1" id="KW-0812">Transmembrane</keyword>
<dbReference type="Proteomes" id="UP000242381">
    <property type="component" value="Unassembled WGS sequence"/>
</dbReference>
<dbReference type="InterPro" id="IPR001279">
    <property type="entry name" value="Metallo-B-lactamas"/>
</dbReference>
<organism evidence="3 4">
    <name type="scientific">Rhizopus microsporus</name>
    <dbReference type="NCBI Taxonomy" id="58291"/>
    <lineage>
        <taxon>Eukaryota</taxon>
        <taxon>Fungi</taxon>
        <taxon>Fungi incertae sedis</taxon>
        <taxon>Mucoromycota</taxon>
        <taxon>Mucoromycotina</taxon>
        <taxon>Mucoromycetes</taxon>
        <taxon>Mucorales</taxon>
        <taxon>Mucorineae</taxon>
        <taxon>Rhizopodaceae</taxon>
        <taxon>Rhizopus</taxon>
    </lineage>
</organism>
<dbReference type="Pfam" id="PF12706">
    <property type="entry name" value="Lactamase_B_2"/>
    <property type="match status" value="1"/>
</dbReference>
<dbReference type="Gene3D" id="3.60.15.10">
    <property type="entry name" value="Ribonuclease Z/Hydroxyacylglutathione hydrolase-like"/>
    <property type="match status" value="1"/>
</dbReference>
<dbReference type="PANTHER" id="PTHR15032:SF4">
    <property type="entry name" value="N-ACYL-PHOSPHATIDYLETHANOLAMINE-HYDROLYZING PHOSPHOLIPASE D"/>
    <property type="match status" value="1"/>
</dbReference>
<dbReference type="GO" id="GO:0005737">
    <property type="term" value="C:cytoplasm"/>
    <property type="evidence" value="ECO:0007669"/>
    <property type="project" value="TreeGrafter"/>
</dbReference>
<reference evidence="3 4" key="1">
    <citation type="journal article" date="2016" name="Proc. Natl. Acad. Sci. U.S.A.">
        <title>Lipid metabolic changes in an early divergent fungus govern the establishment of a mutualistic symbiosis with endobacteria.</title>
        <authorList>
            <person name="Lastovetsky O.A."/>
            <person name="Gaspar M.L."/>
            <person name="Mondo S.J."/>
            <person name="LaButti K.M."/>
            <person name="Sandor L."/>
            <person name="Grigoriev I.V."/>
            <person name="Henry S.A."/>
            <person name="Pawlowska T.E."/>
        </authorList>
    </citation>
    <scope>NUCLEOTIDE SEQUENCE [LARGE SCALE GENOMIC DNA]</scope>
    <source>
        <strain evidence="3 4">ATCC 11559</strain>
    </source>
</reference>
<feature type="domain" description="Metallo-beta-lactamase" evidence="2">
    <location>
        <begin position="157"/>
        <end position="353"/>
    </location>
</feature>
<dbReference type="GO" id="GO:0070291">
    <property type="term" value="P:N-acylethanolamine metabolic process"/>
    <property type="evidence" value="ECO:0007669"/>
    <property type="project" value="TreeGrafter"/>
</dbReference>
<keyword evidence="1" id="KW-1133">Transmembrane helix</keyword>
<keyword evidence="1" id="KW-0472">Membrane</keyword>
<dbReference type="PANTHER" id="PTHR15032">
    <property type="entry name" value="N-ACYL-PHOSPHATIDYLETHANOLAMINE-HYDROLYZING PHOSPHOLIPASE D"/>
    <property type="match status" value="1"/>
</dbReference>
<dbReference type="GO" id="GO:0070290">
    <property type="term" value="F:N-acylphosphatidylethanolamine-specific phospholipase D activity"/>
    <property type="evidence" value="ECO:0007669"/>
    <property type="project" value="TreeGrafter"/>
</dbReference>
<feature type="transmembrane region" description="Helical" evidence="1">
    <location>
        <begin position="27"/>
        <end position="45"/>
    </location>
</feature>
<evidence type="ECO:0000259" key="2">
    <source>
        <dbReference type="Pfam" id="PF12706"/>
    </source>
</evidence>
<dbReference type="GO" id="GO:0070292">
    <property type="term" value="P:N-acylphosphatidylethanolamine metabolic process"/>
    <property type="evidence" value="ECO:0007669"/>
    <property type="project" value="TreeGrafter"/>
</dbReference>
<sequence>MKRNLTGIAKKLAGPTLLCYTVRFAHLYYSVYLLILLAIVAYLYAHPSHHSLETCRQMSISKRKSLQKSEERFASLKINEFFLNPFDEWKEIPFYKTLLLWSRRWKGNGIPSNEIELDRSLPCKKPCLTHIFKQHDKITFTWFGQSTCLVTIGELTILTDPVFSKRSINDYFGPKRLRPIPCRLEEFIDKVDIVLVSHDHFDHLDENAVRKLGNTVTWYIPLGLGRWFSKRGITRFVELDWWQKVDHQGTTIVCVPAMHWSGSRTPFEKNNTLWCSFVIKSTRHSFFFCGDTGYSPELFQAIGNMYAPFTLAAIPIGSYLPMELMKHLHMGPTDAIQAHRDLGFPRLSIGIHWGTFMMSDENYLAPKKVLETSWQSMKQEVEKESEFITTAFGETVVL</sequence>
<dbReference type="SUPFAM" id="SSF56281">
    <property type="entry name" value="Metallo-hydrolase/oxidoreductase"/>
    <property type="match status" value="1"/>
</dbReference>
<keyword evidence="3" id="KW-0378">Hydrolase</keyword>
<accession>A0A0A1N5S6</accession>